<gene>
    <name evidence="2" type="ORF">ACG0Z6_08705</name>
</gene>
<reference evidence="2 3" key="1">
    <citation type="submission" date="2024-08" db="EMBL/GenBank/DDBJ databases">
        <authorList>
            <person name="Lu H."/>
        </authorList>
    </citation>
    <scope>NUCLEOTIDE SEQUENCE [LARGE SCALE GENOMIC DNA]</scope>
    <source>
        <strain evidence="2 3">BYS180W</strain>
    </source>
</reference>
<sequence length="166" mass="16978">MSKAKNTPADSSKVKLVRDSFTMPKDEYAKIDALKQRAAAKARVVKKSEILRAGVALLDKLSDTQLLAALSAVPSLKTGRPKLAEAKKAADKAPAKTPTKAPAKKAAVQKAAPKKTAKALTPPKAAVKAVAKAATKPATGLSAKARVASTAATASKRSATPASTAK</sequence>
<evidence type="ECO:0008006" key="4">
    <source>
        <dbReference type="Google" id="ProtNLM"/>
    </source>
</evidence>
<feature type="compositionally biased region" description="Basic and acidic residues" evidence="1">
    <location>
        <begin position="82"/>
        <end position="94"/>
    </location>
</feature>
<protein>
    <recommendedName>
        <fullName evidence="4">Histone</fullName>
    </recommendedName>
</protein>
<accession>A0ABW7FVH0</accession>
<feature type="compositionally biased region" description="Low complexity" evidence="1">
    <location>
        <begin position="95"/>
        <end position="111"/>
    </location>
</feature>
<dbReference type="Proteomes" id="UP001606099">
    <property type="component" value="Unassembled WGS sequence"/>
</dbReference>
<dbReference type="EMBL" id="JBIGHZ010000003">
    <property type="protein sequence ID" value="MFG6448325.1"/>
    <property type="molecule type" value="Genomic_DNA"/>
</dbReference>
<dbReference type="RefSeq" id="WP_394460449.1">
    <property type="nucleotide sequence ID" value="NZ_JBIGHZ010000003.1"/>
</dbReference>
<organism evidence="2 3">
    <name type="scientific">Roseateles rivi</name>
    <dbReference type="NCBI Taxonomy" id="3299028"/>
    <lineage>
        <taxon>Bacteria</taxon>
        <taxon>Pseudomonadati</taxon>
        <taxon>Pseudomonadota</taxon>
        <taxon>Betaproteobacteria</taxon>
        <taxon>Burkholderiales</taxon>
        <taxon>Sphaerotilaceae</taxon>
        <taxon>Roseateles</taxon>
    </lineage>
</organism>
<feature type="region of interest" description="Disordered" evidence="1">
    <location>
        <begin position="81"/>
        <end position="166"/>
    </location>
</feature>
<evidence type="ECO:0000313" key="3">
    <source>
        <dbReference type="Proteomes" id="UP001606099"/>
    </source>
</evidence>
<evidence type="ECO:0000313" key="2">
    <source>
        <dbReference type="EMBL" id="MFG6448325.1"/>
    </source>
</evidence>
<feature type="compositionally biased region" description="Low complexity" evidence="1">
    <location>
        <begin position="118"/>
        <end position="166"/>
    </location>
</feature>
<keyword evidence="3" id="KW-1185">Reference proteome</keyword>
<comment type="caution">
    <text evidence="2">The sequence shown here is derived from an EMBL/GenBank/DDBJ whole genome shotgun (WGS) entry which is preliminary data.</text>
</comment>
<name>A0ABW7FVH0_9BURK</name>
<proteinExistence type="predicted"/>
<evidence type="ECO:0000256" key="1">
    <source>
        <dbReference type="SAM" id="MobiDB-lite"/>
    </source>
</evidence>